<comment type="function">
    <text evidence="4">Involved in 20S proteasome assembly.</text>
</comment>
<dbReference type="Proteomes" id="UP001338582">
    <property type="component" value="Chromosome 2"/>
</dbReference>
<dbReference type="GO" id="GO:0043248">
    <property type="term" value="P:proteasome assembly"/>
    <property type="evidence" value="ECO:0007669"/>
    <property type="project" value="TreeGrafter"/>
</dbReference>
<dbReference type="GO" id="GO:0005829">
    <property type="term" value="C:cytosol"/>
    <property type="evidence" value="ECO:0007669"/>
    <property type="project" value="TreeGrafter"/>
</dbReference>
<dbReference type="PANTHER" id="PTHR12970">
    <property type="entry name" value="PROTEASOME ASSEMBLY CHAPERONE 2"/>
    <property type="match status" value="1"/>
</dbReference>
<dbReference type="InterPro" id="IPR019151">
    <property type="entry name" value="Proteasome_assmbl_chaperone_2"/>
</dbReference>
<dbReference type="KEGG" id="asau:88173061"/>
<keyword evidence="6" id="KW-1185">Reference proteome</keyword>
<organism evidence="5 6">
    <name type="scientific">Australozyma saopauloensis</name>
    <dbReference type="NCBI Taxonomy" id="291208"/>
    <lineage>
        <taxon>Eukaryota</taxon>
        <taxon>Fungi</taxon>
        <taxon>Dikarya</taxon>
        <taxon>Ascomycota</taxon>
        <taxon>Saccharomycotina</taxon>
        <taxon>Pichiomycetes</taxon>
        <taxon>Metschnikowiaceae</taxon>
        <taxon>Australozyma</taxon>
    </lineage>
</organism>
<dbReference type="Gene3D" id="3.40.50.10900">
    <property type="entry name" value="PAC-like subunit"/>
    <property type="match status" value="1"/>
</dbReference>
<keyword evidence="2 4" id="KW-0143">Chaperone</keyword>
<dbReference type="GO" id="GO:0005634">
    <property type="term" value="C:nucleus"/>
    <property type="evidence" value="ECO:0007669"/>
    <property type="project" value="TreeGrafter"/>
</dbReference>
<sequence length="259" mass="28993">MSLDAVMPEKDCIHFTPGHSFEDIKNSILLFPSISVANVPQLTADLLLHTLPFVRIGTINDDYLHSFVSPIDYVASELRPNGVSYGIELYYCQDQNLTLVQQRAPIIAGLHEEHIAEVIVPLLKQADFKNVILFHLLDAGLVENIFPGTLQVYTQEDQLSKSLEALRISEQGYQLLSSLPEIDAPYMKCLMKSLGEFVNYSILVAFAYEGDNFYDSLNMATKVAHLLDIDVSQWKTPVSWFGVYGDKPVSNAMEDGLYG</sequence>
<proteinExistence type="inferred from homology"/>
<dbReference type="EMBL" id="CP138895">
    <property type="protein sequence ID" value="WPK24712.1"/>
    <property type="molecule type" value="Genomic_DNA"/>
</dbReference>
<dbReference type="Pfam" id="PF09754">
    <property type="entry name" value="PAC2"/>
    <property type="match status" value="1"/>
</dbReference>
<evidence type="ECO:0000256" key="3">
    <source>
        <dbReference type="ARBA" id="ARBA00025745"/>
    </source>
</evidence>
<comment type="subunit">
    <text evidence="4">Component of the 20S proteasome chaperone.</text>
</comment>
<evidence type="ECO:0000256" key="1">
    <source>
        <dbReference type="ARBA" id="ARBA00019186"/>
    </source>
</evidence>
<name>A0AAX4H8A6_9ASCO</name>
<protein>
    <recommendedName>
        <fullName evidence="1 4">Proteasome assembly chaperone 2</fullName>
    </recommendedName>
</protein>
<dbReference type="InterPro" id="IPR038389">
    <property type="entry name" value="PSMG2_sf"/>
</dbReference>
<reference evidence="5 6" key="1">
    <citation type="submission" date="2023-10" db="EMBL/GenBank/DDBJ databases">
        <title>Draft Genome Sequence of Candida saopaulonensis from a very Premature Infant with Sepsis.</title>
        <authorList>
            <person name="Ning Y."/>
            <person name="Dai R."/>
            <person name="Xiao M."/>
            <person name="Xu Y."/>
            <person name="Yan Q."/>
            <person name="Zhang L."/>
        </authorList>
    </citation>
    <scope>NUCLEOTIDE SEQUENCE [LARGE SCALE GENOMIC DNA]</scope>
    <source>
        <strain evidence="5 6">19XY460</strain>
    </source>
</reference>
<evidence type="ECO:0000256" key="2">
    <source>
        <dbReference type="ARBA" id="ARBA00023186"/>
    </source>
</evidence>
<dbReference type="GeneID" id="88173061"/>
<evidence type="ECO:0000313" key="6">
    <source>
        <dbReference type="Proteomes" id="UP001338582"/>
    </source>
</evidence>
<dbReference type="PANTHER" id="PTHR12970:SF1">
    <property type="entry name" value="PROTEASOME ASSEMBLY CHAPERONE 2"/>
    <property type="match status" value="1"/>
</dbReference>
<dbReference type="RefSeq" id="XP_062877095.1">
    <property type="nucleotide sequence ID" value="XM_063021025.1"/>
</dbReference>
<evidence type="ECO:0000256" key="4">
    <source>
        <dbReference type="PIRNR" id="PIRNR010044"/>
    </source>
</evidence>
<gene>
    <name evidence="5" type="ORF">PUMCH_001996</name>
</gene>
<dbReference type="InterPro" id="IPR016562">
    <property type="entry name" value="Proteasome_assmbl_chp_2_euk"/>
</dbReference>
<dbReference type="AlphaFoldDB" id="A0AAX4H8A6"/>
<dbReference type="PIRSF" id="PIRSF010044">
    <property type="entry name" value="UCP010044"/>
    <property type="match status" value="1"/>
</dbReference>
<accession>A0AAX4H8A6</accession>
<comment type="similarity">
    <text evidence="3 4">Belongs to the PSMG2 family.</text>
</comment>
<evidence type="ECO:0000313" key="5">
    <source>
        <dbReference type="EMBL" id="WPK24712.1"/>
    </source>
</evidence>